<feature type="transmembrane region" description="Helical" evidence="2">
    <location>
        <begin position="41"/>
        <end position="59"/>
    </location>
</feature>
<dbReference type="Proteomes" id="UP000053859">
    <property type="component" value="Unassembled WGS sequence"/>
</dbReference>
<protein>
    <submittedName>
        <fullName evidence="3">Glutaminyl-peptide cyclotransferase</fullName>
    </submittedName>
</protein>
<dbReference type="PATRIC" id="fig|146537.3.peg.3587"/>
<keyword evidence="2" id="KW-0812">Transmembrane</keyword>
<dbReference type="InterPro" id="IPR011044">
    <property type="entry name" value="Quino_amine_DH_bsu"/>
</dbReference>
<dbReference type="Pfam" id="PF05096">
    <property type="entry name" value="Glu_cyclase_2"/>
    <property type="match status" value="1"/>
</dbReference>
<dbReference type="SUPFAM" id="SSF50969">
    <property type="entry name" value="YVTN repeat-like/Quinoprotein amine dehydrogenase"/>
    <property type="match status" value="1"/>
</dbReference>
<evidence type="ECO:0000256" key="1">
    <source>
        <dbReference type="SAM" id="MobiDB-lite"/>
    </source>
</evidence>
<evidence type="ECO:0000313" key="4">
    <source>
        <dbReference type="Proteomes" id="UP000053859"/>
    </source>
</evidence>
<evidence type="ECO:0000313" key="3">
    <source>
        <dbReference type="EMBL" id="GAP48560.1"/>
    </source>
</evidence>
<dbReference type="PANTHER" id="PTHR31270">
    <property type="entry name" value="GLUTAMINYL-PEPTIDE CYCLOTRANSFERASE"/>
    <property type="match status" value="1"/>
</dbReference>
<keyword evidence="2" id="KW-0472">Membrane</keyword>
<dbReference type="PANTHER" id="PTHR31270:SF1">
    <property type="entry name" value="GLUTAMINYL-PEPTIDE CYCLOTRANSFERASE"/>
    <property type="match status" value="1"/>
</dbReference>
<feature type="region of interest" description="Disordered" evidence="1">
    <location>
        <begin position="1"/>
        <end position="32"/>
    </location>
</feature>
<keyword evidence="3" id="KW-0808">Transferase</keyword>
<organism evidence="3 4">
    <name type="scientific">Streptomyces azureus</name>
    <dbReference type="NCBI Taxonomy" id="146537"/>
    <lineage>
        <taxon>Bacteria</taxon>
        <taxon>Bacillati</taxon>
        <taxon>Actinomycetota</taxon>
        <taxon>Actinomycetes</taxon>
        <taxon>Kitasatosporales</taxon>
        <taxon>Streptomycetaceae</taxon>
        <taxon>Streptomyces</taxon>
    </lineage>
</organism>
<keyword evidence="2" id="KW-1133">Transmembrane helix</keyword>
<dbReference type="InterPro" id="IPR007788">
    <property type="entry name" value="QCT"/>
</dbReference>
<evidence type="ECO:0000256" key="2">
    <source>
        <dbReference type="SAM" id="Phobius"/>
    </source>
</evidence>
<dbReference type="EMBL" id="DF968264">
    <property type="protein sequence ID" value="GAP48560.1"/>
    <property type="molecule type" value="Genomic_DNA"/>
</dbReference>
<proteinExistence type="predicted"/>
<sequence>MHTAEPRRPGPGQDAVRLPETSRSGNRAAGRRRTLRHALRAIAALLVTGSVCVAATGLLTRPEPLAGRRDVEAVSGDPAGRSHTHWRQVSPHRVERLRVKVLEALPHDPKSFTQGLEMAGGTLYEGTGLPGQSSVRSGAPGKPPMVHTSLPAPLFGEGITLLGRTLWQLTWRDRIAIERDATTLRELRRVPYPDEGWGICFDRGRRQLVTSDGSARLAFRDPRTLAKTGEVTVTEDGRPVTRVNELECADHAVYANVLPTERIVRIDAVTGAVTASIDASGLLHAGELVPGSTLNGIAAVPGTDHFLLTGKFWPKMFRVALVPAQPPSRTAR</sequence>
<dbReference type="AlphaFoldDB" id="A0A0K8PKY8"/>
<name>A0A0K8PKY8_STRAJ</name>
<gene>
    <name evidence="3" type="ORF">SAZU_3386</name>
</gene>
<reference evidence="3" key="1">
    <citation type="journal article" date="2015" name="Genome Announc.">
        <title>Draft Genome Sequence of Thiostrepton-Producing Streptomyces azureus ATCC 14921.</title>
        <authorList>
            <person name="Sakihara K."/>
            <person name="Maeda J."/>
            <person name="Tashiro K."/>
            <person name="Fujino Y."/>
            <person name="Kuhara S."/>
            <person name="Ohshima T."/>
            <person name="Ogata S."/>
            <person name="Doi K."/>
        </authorList>
    </citation>
    <scope>NUCLEOTIDE SEQUENCE [LARGE SCALE GENOMIC DNA]</scope>
    <source>
        <strain evidence="3">ATCC14921</strain>
    </source>
</reference>
<accession>A0A0K8PKY8</accession>
<keyword evidence="4" id="KW-1185">Reference proteome</keyword>
<dbReference type="GO" id="GO:0016603">
    <property type="term" value="F:glutaminyl-peptide cyclotransferase activity"/>
    <property type="evidence" value="ECO:0007669"/>
    <property type="project" value="InterPro"/>
</dbReference>